<dbReference type="Gene3D" id="3.30.310.70">
    <property type="entry name" value="TT1751-like domain"/>
    <property type="match status" value="1"/>
</dbReference>
<organism evidence="2 3">
    <name type="scientific">Parvularcula lutaonensis</name>
    <dbReference type="NCBI Taxonomy" id="491923"/>
    <lineage>
        <taxon>Bacteria</taxon>
        <taxon>Pseudomonadati</taxon>
        <taxon>Pseudomonadota</taxon>
        <taxon>Alphaproteobacteria</taxon>
        <taxon>Parvularculales</taxon>
        <taxon>Parvularculaceae</taxon>
        <taxon>Parvularcula</taxon>
    </lineage>
</organism>
<sequence>MKIGFWAGLLATAMVAACNGAAGDRSPVEERAGASDKRAIAPRFVVTESNFDHDETMRRLYEALDRRDLTVFAVIDHAAGAREAGLELPASTVVIFGSPDIGTPLMQVEPLMAAELPIRAAVFEDSDGKVKVAVTSMNAMLRAYENLSSERQRIDRIRNNLAALSAETTGTDG</sequence>
<evidence type="ECO:0000259" key="1">
    <source>
        <dbReference type="Pfam" id="PF03625"/>
    </source>
</evidence>
<proteinExistence type="predicted"/>
<dbReference type="SUPFAM" id="SSF103247">
    <property type="entry name" value="TT1751-like"/>
    <property type="match status" value="1"/>
</dbReference>
<comment type="caution">
    <text evidence="2">The sequence shown here is derived from an EMBL/GenBank/DDBJ whole genome shotgun (WGS) entry which is preliminary data.</text>
</comment>
<dbReference type="RefSeq" id="WP_189575196.1">
    <property type="nucleotide sequence ID" value="NZ_BMXU01000002.1"/>
</dbReference>
<name>A0ABV7MC44_9PROT</name>
<gene>
    <name evidence="2" type="ORF">ACFONP_09875</name>
</gene>
<evidence type="ECO:0000313" key="2">
    <source>
        <dbReference type="EMBL" id="MFC3303039.1"/>
    </source>
</evidence>
<accession>A0ABV7MC44</accession>
<dbReference type="Pfam" id="PF03625">
    <property type="entry name" value="DUF302"/>
    <property type="match status" value="1"/>
</dbReference>
<dbReference type="PANTHER" id="PTHR38342">
    <property type="entry name" value="SLR5037 PROTEIN"/>
    <property type="match status" value="1"/>
</dbReference>
<feature type="domain" description="DUF302" evidence="1">
    <location>
        <begin position="75"/>
        <end position="135"/>
    </location>
</feature>
<dbReference type="CDD" id="cd14797">
    <property type="entry name" value="DUF302"/>
    <property type="match status" value="1"/>
</dbReference>
<dbReference type="EMBL" id="JBHRVA010000003">
    <property type="protein sequence ID" value="MFC3303039.1"/>
    <property type="molecule type" value="Genomic_DNA"/>
</dbReference>
<dbReference type="Proteomes" id="UP001595607">
    <property type="component" value="Unassembled WGS sequence"/>
</dbReference>
<reference evidence="3" key="1">
    <citation type="journal article" date="2019" name="Int. J. Syst. Evol. Microbiol.">
        <title>The Global Catalogue of Microorganisms (GCM) 10K type strain sequencing project: providing services to taxonomists for standard genome sequencing and annotation.</title>
        <authorList>
            <consortium name="The Broad Institute Genomics Platform"/>
            <consortium name="The Broad Institute Genome Sequencing Center for Infectious Disease"/>
            <person name="Wu L."/>
            <person name="Ma J."/>
        </authorList>
    </citation>
    <scope>NUCLEOTIDE SEQUENCE [LARGE SCALE GENOMIC DNA]</scope>
    <source>
        <strain evidence="3">KCTC 22245</strain>
    </source>
</reference>
<dbReference type="InterPro" id="IPR005180">
    <property type="entry name" value="DUF302"/>
</dbReference>
<dbReference type="PANTHER" id="PTHR38342:SF2">
    <property type="entry name" value="INNER MEMBRANE OR EXPORTED"/>
    <property type="match status" value="1"/>
</dbReference>
<protein>
    <submittedName>
        <fullName evidence="2">DUF302 domain-containing protein</fullName>
    </submittedName>
</protein>
<dbReference type="InterPro" id="IPR035923">
    <property type="entry name" value="TT1751-like_sf"/>
</dbReference>
<evidence type="ECO:0000313" key="3">
    <source>
        <dbReference type="Proteomes" id="UP001595607"/>
    </source>
</evidence>
<dbReference type="PROSITE" id="PS51257">
    <property type="entry name" value="PROKAR_LIPOPROTEIN"/>
    <property type="match status" value="1"/>
</dbReference>
<keyword evidence="3" id="KW-1185">Reference proteome</keyword>